<dbReference type="Proteomes" id="UP000199503">
    <property type="component" value="Unassembled WGS sequence"/>
</dbReference>
<keyword evidence="4" id="KW-1185">Reference proteome</keyword>
<evidence type="ECO:0000313" key="3">
    <source>
        <dbReference type="EMBL" id="SEQ94552.1"/>
    </source>
</evidence>
<dbReference type="PANTHER" id="PTHR14239:SF0">
    <property type="entry name" value="F420-DEPENDENT NADP REDUCTASE"/>
    <property type="match status" value="1"/>
</dbReference>
<dbReference type="InterPro" id="IPR051267">
    <property type="entry name" value="STEAP_metalloreductase"/>
</dbReference>
<dbReference type="AlphaFoldDB" id="A0A1H9K658"/>
<dbReference type="SUPFAM" id="SSF51735">
    <property type="entry name" value="NAD(P)-binding Rossmann-fold domains"/>
    <property type="match status" value="1"/>
</dbReference>
<dbReference type="STRING" id="65499.SAMN04488000_105192"/>
<proteinExistence type="predicted"/>
<dbReference type="PANTHER" id="PTHR14239">
    <property type="entry name" value="DUDULIN-RELATED"/>
    <property type="match status" value="1"/>
</dbReference>
<dbReference type="Pfam" id="PF03807">
    <property type="entry name" value="F420_oxidored"/>
    <property type="match status" value="1"/>
</dbReference>
<evidence type="ECO:0000313" key="4">
    <source>
        <dbReference type="Proteomes" id="UP000199503"/>
    </source>
</evidence>
<dbReference type="GO" id="GO:0052851">
    <property type="term" value="F:ferric-chelate reductase (NADPH) activity"/>
    <property type="evidence" value="ECO:0007669"/>
    <property type="project" value="TreeGrafter"/>
</dbReference>
<dbReference type="RefSeq" id="WP_089916234.1">
    <property type="nucleotide sequence ID" value="NZ_FOFV01000005.1"/>
</dbReference>
<dbReference type="OrthoDB" id="1523398at2"/>
<gene>
    <name evidence="3" type="ORF">SAMN04488000_105192</name>
</gene>
<evidence type="ECO:0000256" key="1">
    <source>
        <dbReference type="ARBA" id="ARBA00023002"/>
    </source>
</evidence>
<feature type="domain" description="Pyrroline-5-carboxylate reductase catalytic N-terminal" evidence="2">
    <location>
        <begin position="6"/>
        <end position="94"/>
    </location>
</feature>
<evidence type="ECO:0000259" key="2">
    <source>
        <dbReference type="Pfam" id="PF03807"/>
    </source>
</evidence>
<sequence>MNTPVLGIIGTGMVGAGFARLATDAGLDVVLGNSRGPQSLTGLVAALGRHARAATPAETARAADIVVVAVPLAAHEELPRAELAGKVVVDPTNYVPTLQWRSPELDSDELTSSELVQRHLAESAVVKALHNIGPRHLLDLHRPAGAPDRTALPVHGDDEAAKKAVADLFDVLGFDTVDLGPLSGSWRSEPNTPLYAFPYVGEPPSGLSVPELVAWVQNAQGVTVPAARVSELAAAAVRGPAGFRF</sequence>
<dbReference type="Gene3D" id="3.40.50.720">
    <property type="entry name" value="NAD(P)-binding Rossmann-like Domain"/>
    <property type="match status" value="1"/>
</dbReference>
<dbReference type="EMBL" id="FOFV01000005">
    <property type="protein sequence ID" value="SEQ94552.1"/>
    <property type="molecule type" value="Genomic_DNA"/>
</dbReference>
<keyword evidence="1" id="KW-0560">Oxidoreductase</keyword>
<organism evidence="3 4">
    <name type="scientific">Lentzea albida</name>
    <dbReference type="NCBI Taxonomy" id="65499"/>
    <lineage>
        <taxon>Bacteria</taxon>
        <taxon>Bacillati</taxon>
        <taxon>Actinomycetota</taxon>
        <taxon>Actinomycetes</taxon>
        <taxon>Pseudonocardiales</taxon>
        <taxon>Pseudonocardiaceae</taxon>
        <taxon>Lentzea</taxon>
    </lineage>
</organism>
<reference evidence="4" key="1">
    <citation type="submission" date="2016-10" db="EMBL/GenBank/DDBJ databases">
        <authorList>
            <person name="Varghese N."/>
            <person name="Submissions S."/>
        </authorList>
    </citation>
    <scope>NUCLEOTIDE SEQUENCE [LARGE SCALE GENOMIC DNA]</scope>
    <source>
        <strain evidence="4">DSM 44437</strain>
    </source>
</reference>
<dbReference type="GO" id="GO:0005886">
    <property type="term" value="C:plasma membrane"/>
    <property type="evidence" value="ECO:0007669"/>
    <property type="project" value="TreeGrafter"/>
</dbReference>
<dbReference type="GO" id="GO:0008823">
    <property type="term" value="F:cupric reductase (NADH) activity"/>
    <property type="evidence" value="ECO:0007669"/>
    <property type="project" value="TreeGrafter"/>
</dbReference>
<accession>A0A1H9K658</accession>
<dbReference type="InterPro" id="IPR036291">
    <property type="entry name" value="NAD(P)-bd_dom_sf"/>
</dbReference>
<name>A0A1H9K658_9PSEU</name>
<protein>
    <recommendedName>
        <fullName evidence="2">Pyrroline-5-carboxylate reductase catalytic N-terminal domain-containing protein</fullName>
    </recommendedName>
</protein>
<dbReference type="InterPro" id="IPR028939">
    <property type="entry name" value="P5C_Rdtase_cat_N"/>
</dbReference>
<dbReference type="GO" id="GO:0015677">
    <property type="term" value="P:copper ion import"/>
    <property type="evidence" value="ECO:0007669"/>
    <property type="project" value="TreeGrafter"/>
</dbReference>